<dbReference type="AlphaFoldDB" id="T2GE01"/>
<dbReference type="eggNOG" id="ENOG5030QRI">
    <property type="taxonomic scope" value="Bacteria"/>
</dbReference>
<accession>T2GE01</accession>
<dbReference type="HOGENOM" id="CLU_140904_0_0_7"/>
<evidence type="ECO:0000313" key="2">
    <source>
        <dbReference type="Proteomes" id="UP000016587"/>
    </source>
</evidence>
<dbReference type="Proteomes" id="UP000016587">
    <property type="component" value="Chromosome"/>
</dbReference>
<reference evidence="1 2" key="1">
    <citation type="journal article" date="2013" name="J. Bacteriol.">
        <title>Roles of HynAB and Ech, the only two hydrogenases found in the model sulfate reducer Desulfovibrio gigas.</title>
        <authorList>
            <person name="Morais-Silva F.O."/>
            <person name="Santos C.I."/>
            <person name="Rodrigues R."/>
            <person name="Pereira I.A."/>
            <person name="Rodrigues-Pousada C."/>
        </authorList>
    </citation>
    <scope>NUCLEOTIDE SEQUENCE [LARGE SCALE GENOMIC DNA]</scope>
    <source>
        <strain evidence="2">ATCC 19364 / DSM 1382 / NCIMB 9332 / VKM B-1759</strain>
    </source>
</reference>
<gene>
    <name evidence="1" type="ORF">DGI_2360</name>
</gene>
<name>T2GE01_MEGG1</name>
<keyword evidence="2" id="KW-1185">Reference proteome</keyword>
<sequence length="158" mass="18215">MSDHRRPASSWMLRKQGKRAVKVECFNAQDFDDAADGALPGLFRLRIDGVWYRAQGEQYTFLSPEGVWRVLERHAFEEQAELHRPPPLVKGDHVRAWLGERDGVPVNERCVLASNPMQDEHGRWHVLVFTYRLGRVLLPVQQVSRLEDTAKSKCKHCA</sequence>
<organism evidence="1 2">
    <name type="scientific">Megalodesulfovibrio gigas (strain ATCC 19364 / DSM 1382 / NCIMB 9332 / VKM B-1759)</name>
    <name type="common">Desulfovibrio gigas</name>
    <dbReference type="NCBI Taxonomy" id="1121448"/>
    <lineage>
        <taxon>Bacteria</taxon>
        <taxon>Pseudomonadati</taxon>
        <taxon>Thermodesulfobacteriota</taxon>
        <taxon>Desulfovibrionia</taxon>
        <taxon>Desulfovibrionales</taxon>
        <taxon>Desulfovibrionaceae</taxon>
        <taxon>Megalodesulfovibrio</taxon>
    </lineage>
</organism>
<dbReference type="PATRIC" id="fig|1121448.10.peg.2313"/>
<proteinExistence type="predicted"/>
<reference evidence="2" key="2">
    <citation type="submission" date="2013-07" db="EMBL/GenBank/DDBJ databases">
        <authorList>
            <person name="Morais-Silva F.O."/>
            <person name="Rezende A.M."/>
            <person name="Pimentel C."/>
            <person name="Resende D.M."/>
            <person name="Santos C.I."/>
            <person name="Clemente C."/>
            <person name="de Oliveira L.M."/>
            <person name="da Silva S.M."/>
            <person name="Costa D.A."/>
            <person name="Varela-Raposo A."/>
            <person name="Horacio E.C.A."/>
            <person name="Matos M."/>
            <person name="Flores O."/>
            <person name="Ruiz J.C."/>
            <person name="Rodrigues-Pousada C."/>
        </authorList>
    </citation>
    <scope>NUCLEOTIDE SEQUENCE [LARGE SCALE GENOMIC DNA]</scope>
    <source>
        <strain evidence="2">ATCC 19364 / DSM 1382 / NCIMB 9332 / VKM B-1759</strain>
    </source>
</reference>
<dbReference type="STRING" id="1121448.DGI_2360"/>
<dbReference type="KEGG" id="dgg:DGI_2360"/>
<protein>
    <submittedName>
        <fullName evidence="1">Uncharacterized protein</fullName>
    </submittedName>
</protein>
<dbReference type="EMBL" id="CP006585">
    <property type="protein sequence ID" value="AGW14112.1"/>
    <property type="molecule type" value="Genomic_DNA"/>
</dbReference>
<evidence type="ECO:0000313" key="1">
    <source>
        <dbReference type="EMBL" id="AGW14112.1"/>
    </source>
</evidence>